<evidence type="ECO:0000313" key="2">
    <source>
        <dbReference type="EMBL" id="KAF5325687.1"/>
    </source>
</evidence>
<keyword evidence="3" id="KW-1185">Reference proteome</keyword>
<proteinExistence type="predicted"/>
<evidence type="ECO:0000313" key="3">
    <source>
        <dbReference type="Proteomes" id="UP000541558"/>
    </source>
</evidence>
<organism evidence="2 3">
    <name type="scientific">Ephemerocybe angulata</name>
    <dbReference type="NCBI Taxonomy" id="980116"/>
    <lineage>
        <taxon>Eukaryota</taxon>
        <taxon>Fungi</taxon>
        <taxon>Dikarya</taxon>
        <taxon>Basidiomycota</taxon>
        <taxon>Agaricomycotina</taxon>
        <taxon>Agaricomycetes</taxon>
        <taxon>Agaricomycetidae</taxon>
        <taxon>Agaricales</taxon>
        <taxon>Agaricineae</taxon>
        <taxon>Psathyrellaceae</taxon>
        <taxon>Ephemerocybe</taxon>
    </lineage>
</organism>
<comment type="caution">
    <text evidence="2">The sequence shown here is derived from an EMBL/GenBank/DDBJ whole genome shotgun (WGS) entry which is preliminary data.</text>
</comment>
<dbReference type="InterPro" id="IPR032675">
    <property type="entry name" value="LRR_dom_sf"/>
</dbReference>
<dbReference type="AlphaFoldDB" id="A0A8H5BP04"/>
<reference evidence="2 3" key="1">
    <citation type="journal article" date="2020" name="ISME J.">
        <title>Uncovering the hidden diversity of litter-decomposition mechanisms in mushroom-forming fungi.</title>
        <authorList>
            <person name="Floudas D."/>
            <person name="Bentzer J."/>
            <person name="Ahren D."/>
            <person name="Johansson T."/>
            <person name="Persson P."/>
            <person name="Tunlid A."/>
        </authorList>
    </citation>
    <scope>NUCLEOTIDE SEQUENCE [LARGE SCALE GENOMIC DNA]</scope>
    <source>
        <strain evidence="2 3">CBS 175.51</strain>
    </source>
</reference>
<dbReference type="Gene3D" id="3.80.10.10">
    <property type="entry name" value="Ribonuclease Inhibitor"/>
    <property type="match status" value="1"/>
</dbReference>
<dbReference type="SUPFAM" id="SSF52047">
    <property type="entry name" value="RNI-like"/>
    <property type="match status" value="1"/>
</dbReference>
<protein>
    <recommendedName>
        <fullName evidence="4">F-box domain-containing protein</fullName>
    </recommendedName>
</protein>
<dbReference type="Proteomes" id="UP000541558">
    <property type="component" value="Unassembled WGS sequence"/>
</dbReference>
<accession>A0A8H5BP04</accession>
<gene>
    <name evidence="2" type="ORF">D9611_000682</name>
</gene>
<evidence type="ECO:0008006" key="4">
    <source>
        <dbReference type="Google" id="ProtNLM"/>
    </source>
</evidence>
<evidence type="ECO:0000256" key="1">
    <source>
        <dbReference type="SAM" id="MobiDB-lite"/>
    </source>
</evidence>
<dbReference type="OrthoDB" id="3217549at2759"/>
<name>A0A8H5BP04_9AGAR</name>
<dbReference type="EMBL" id="JAACJK010000163">
    <property type="protein sequence ID" value="KAF5325687.1"/>
    <property type="molecule type" value="Genomic_DNA"/>
</dbReference>
<sequence>MCGAVSIRNDHFLSTMAPQRGKPRRSPSSYLGSLDIHIRSCAPKRLKKAANDGDLQELESSPAAIRGSTIEAPSRPLSSFLPTKWPSFAISLNRLKRGVNKTNASKKPMTTEVTEPQGAVENELKQLMSAMDDSVLADATWDASKAILRPYRGSHEDQEAVSGSSCRTVPDRPAGTPGRATIQDLPPELLCEIFAAYLKEQDYSKGPDPRPGIFPWDGATVTPFHLTHICGVWRDLVHSTTRFWSDIRINIPRPCDLRLLGLWLQHTGTQPLNLSARLHGATELNRQAMSSIMHLSRRWKTLQLFVQPDVQDICSKASWNTPEHLGIFVIDFGGYYWARNAVDQFASFLYSSPNLRIGCCLNSQYHATGLESSLWTRLTHIHFQTVEMSRLLGALPNCPQLELLQLDACINDLWPGRDVVAIEVPSLKALNLQRHNTSGLVRHLTLPALKRLRLSSGFFTPSPFHRVQSGLDDPCTLLLALLERSQCFVDWFMLIHCEECGDVSLDNEIILKVLRCKQFAKLRELAISPYVDDAIPQALTATAGPILLPELIDVDFRNCRTSKDLVRKMFVSLCKRTVPVRLEGVKVKFAAEGETDVFWGHVDIKAVSCSPDTYEV</sequence>
<feature type="region of interest" description="Disordered" evidence="1">
    <location>
        <begin position="158"/>
        <end position="181"/>
    </location>
</feature>